<dbReference type="InterPro" id="IPR016032">
    <property type="entry name" value="Sig_transdc_resp-reg_C-effctor"/>
</dbReference>
<dbReference type="PROSITE" id="PS50110">
    <property type="entry name" value="RESPONSE_REGULATORY"/>
    <property type="match status" value="1"/>
</dbReference>
<dbReference type="Pfam" id="PF00486">
    <property type="entry name" value="Trans_reg_C"/>
    <property type="match status" value="1"/>
</dbReference>
<dbReference type="InterPro" id="IPR011006">
    <property type="entry name" value="CheY-like_superfamily"/>
</dbReference>
<dbReference type="EMBL" id="UOEI01000179">
    <property type="protein sequence ID" value="VAV96432.1"/>
    <property type="molecule type" value="Genomic_DNA"/>
</dbReference>
<dbReference type="PROSITE" id="PS51755">
    <property type="entry name" value="OMPR_PHOB"/>
    <property type="match status" value="1"/>
</dbReference>
<protein>
    <submittedName>
        <fullName evidence="6">Uncharacterized protein</fullName>
    </submittedName>
</protein>
<dbReference type="GO" id="GO:0005829">
    <property type="term" value="C:cytosol"/>
    <property type="evidence" value="ECO:0007669"/>
    <property type="project" value="TreeGrafter"/>
</dbReference>
<evidence type="ECO:0000259" key="5">
    <source>
        <dbReference type="PROSITE" id="PS51755"/>
    </source>
</evidence>
<organism evidence="6">
    <name type="scientific">hydrothermal vent metagenome</name>
    <dbReference type="NCBI Taxonomy" id="652676"/>
    <lineage>
        <taxon>unclassified sequences</taxon>
        <taxon>metagenomes</taxon>
        <taxon>ecological metagenomes</taxon>
    </lineage>
</organism>
<dbReference type="SUPFAM" id="SSF46894">
    <property type="entry name" value="C-terminal effector domain of the bipartite response regulators"/>
    <property type="match status" value="1"/>
</dbReference>
<keyword evidence="1" id="KW-0597">Phosphoprotein</keyword>
<dbReference type="InterPro" id="IPR036388">
    <property type="entry name" value="WH-like_DNA-bd_sf"/>
</dbReference>
<evidence type="ECO:0000256" key="1">
    <source>
        <dbReference type="ARBA" id="ARBA00022553"/>
    </source>
</evidence>
<name>A0A3B0RY94_9ZZZZ</name>
<accession>A0A3B0RY94</accession>
<dbReference type="Pfam" id="PF00072">
    <property type="entry name" value="Response_reg"/>
    <property type="match status" value="1"/>
</dbReference>
<keyword evidence="2" id="KW-0902">Two-component regulatory system</keyword>
<evidence type="ECO:0000313" key="6">
    <source>
        <dbReference type="EMBL" id="VAV96432.1"/>
    </source>
</evidence>
<dbReference type="PANTHER" id="PTHR48111">
    <property type="entry name" value="REGULATOR OF RPOS"/>
    <property type="match status" value="1"/>
</dbReference>
<dbReference type="Gene3D" id="3.40.50.2300">
    <property type="match status" value="1"/>
</dbReference>
<evidence type="ECO:0000256" key="2">
    <source>
        <dbReference type="ARBA" id="ARBA00023012"/>
    </source>
</evidence>
<feature type="domain" description="Response regulatory" evidence="4">
    <location>
        <begin position="62"/>
        <end position="172"/>
    </location>
</feature>
<dbReference type="AlphaFoldDB" id="A0A3B0RY94"/>
<evidence type="ECO:0000259" key="4">
    <source>
        <dbReference type="PROSITE" id="PS50110"/>
    </source>
</evidence>
<dbReference type="Gene3D" id="6.10.250.690">
    <property type="match status" value="1"/>
</dbReference>
<dbReference type="GO" id="GO:0032993">
    <property type="term" value="C:protein-DNA complex"/>
    <property type="evidence" value="ECO:0007669"/>
    <property type="project" value="TreeGrafter"/>
</dbReference>
<evidence type="ECO:0000256" key="3">
    <source>
        <dbReference type="ARBA" id="ARBA00023125"/>
    </source>
</evidence>
<dbReference type="SUPFAM" id="SSF52172">
    <property type="entry name" value="CheY-like"/>
    <property type="match status" value="1"/>
</dbReference>
<dbReference type="SMART" id="SM00862">
    <property type="entry name" value="Trans_reg_C"/>
    <property type="match status" value="1"/>
</dbReference>
<dbReference type="GO" id="GO:0006355">
    <property type="term" value="P:regulation of DNA-templated transcription"/>
    <property type="evidence" value="ECO:0007669"/>
    <property type="project" value="InterPro"/>
</dbReference>
<reference evidence="6" key="1">
    <citation type="submission" date="2018-06" db="EMBL/GenBank/DDBJ databases">
        <authorList>
            <person name="Zhirakovskaya E."/>
        </authorList>
    </citation>
    <scope>NUCLEOTIDE SEQUENCE</scope>
</reference>
<proteinExistence type="predicted"/>
<dbReference type="Gene3D" id="1.10.10.10">
    <property type="entry name" value="Winged helix-like DNA-binding domain superfamily/Winged helix DNA-binding domain"/>
    <property type="match status" value="1"/>
</dbReference>
<dbReference type="PANTHER" id="PTHR48111:SF40">
    <property type="entry name" value="PHOSPHATE REGULON TRANSCRIPTIONAL REGULATORY PROTEIN PHOB"/>
    <property type="match status" value="1"/>
</dbReference>
<dbReference type="FunFam" id="1.10.10.10:FF:000018">
    <property type="entry name" value="DNA-binding response regulator ResD"/>
    <property type="match status" value="1"/>
</dbReference>
<keyword evidence="3" id="KW-0238">DNA-binding</keyword>
<gene>
    <name evidence="6" type="ORF">MNBD_ACTINO01-351</name>
</gene>
<dbReference type="InterPro" id="IPR001867">
    <property type="entry name" value="OmpR/PhoB-type_DNA-bd"/>
</dbReference>
<dbReference type="InterPro" id="IPR001789">
    <property type="entry name" value="Sig_transdc_resp-reg_receiver"/>
</dbReference>
<dbReference type="InterPro" id="IPR039420">
    <property type="entry name" value="WalR-like"/>
</dbReference>
<dbReference type="CDD" id="cd00383">
    <property type="entry name" value="trans_reg_C"/>
    <property type="match status" value="1"/>
</dbReference>
<dbReference type="SMART" id="SM00448">
    <property type="entry name" value="REC"/>
    <property type="match status" value="1"/>
</dbReference>
<feature type="domain" description="OmpR/PhoB-type" evidence="5">
    <location>
        <begin position="182"/>
        <end position="277"/>
    </location>
</feature>
<dbReference type="GO" id="GO:0000976">
    <property type="term" value="F:transcription cis-regulatory region binding"/>
    <property type="evidence" value="ECO:0007669"/>
    <property type="project" value="TreeGrafter"/>
</dbReference>
<sequence length="280" mass="31581">MTTATDAAVTIAVRCFMFPSWGLFPTCKNRIEDRVSRREGQGKRQVKMHRYRSGACHHGVMHILLVEDDIGIAEPLVEGLQRQGYDVTWVRTGREAIAEDPRDLVLLDLGLPDLDGEMVASRIREHSQVPIIVVTARSDEIDRVTLLDLGADDYLVKPFGFRELSARIRALMRRVSDRPAADQEIEVGRLAISNRTRTVLFDGEEVLLTPKEYDLLAFLASDPGAVLSRDEILRSVWDEHWWGSTKTLDVHIASLRRKLGDPDLIATIRGVGYRLTESPE</sequence>
<dbReference type="GO" id="GO:0000156">
    <property type="term" value="F:phosphorelay response regulator activity"/>
    <property type="evidence" value="ECO:0007669"/>
    <property type="project" value="TreeGrafter"/>
</dbReference>